<gene>
    <name evidence="1" type="ORF">SAMN04488513_102241</name>
</gene>
<reference evidence="2" key="1">
    <citation type="submission" date="2016-11" db="EMBL/GenBank/DDBJ databases">
        <authorList>
            <person name="Varghese N."/>
            <person name="Submissions S."/>
        </authorList>
    </citation>
    <scope>NUCLEOTIDE SEQUENCE [LARGE SCALE GENOMIC DNA]</scope>
    <source>
        <strain evidence="2">DSM 19858</strain>
    </source>
</reference>
<organism evidence="1 2">
    <name type="scientific">Pseudozobellia thermophila</name>
    <dbReference type="NCBI Taxonomy" id="192903"/>
    <lineage>
        <taxon>Bacteria</taxon>
        <taxon>Pseudomonadati</taxon>
        <taxon>Bacteroidota</taxon>
        <taxon>Flavobacteriia</taxon>
        <taxon>Flavobacteriales</taxon>
        <taxon>Flavobacteriaceae</taxon>
        <taxon>Pseudozobellia</taxon>
    </lineage>
</organism>
<name>A0A1M6EZL4_9FLAO</name>
<evidence type="ECO:0000313" key="2">
    <source>
        <dbReference type="Proteomes" id="UP000184543"/>
    </source>
</evidence>
<evidence type="ECO:0000313" key="1">
    <source>
        <dbReference type="EMBL" id="SHI90924.1"/>
    </source>
</evidence>
<dbReference type="AlphaFoldDB" id="A0A1M6EZL4"/>
<accession>A0A1M6EZL4</accession>
<protein>
    <submittedName>
        <fullName evidence="1">Uncharacterized protein</fullName>
    </submittedName>
</protein>
<keyword evidence="2" id="KW-1185">Reference proteome</keyword>
<dbReference type="EMBL" id="FQYU01000002">
    <property type="protein sequence ID" value="SHI90924.1"/>
    <property type="molecule type" value="Genomic_DNA"/>
</dbReference>
<proteinExistence type="predicted"/>
<dbReference type="Proteomes" id="UP000184543">
    <property type="component" value="Unassembled WGS sequence"/>
</dbReference>
<sequence>MRRQHSVLVSFICVLVALCIWAPSLTKLGHALYEHQRLDCDQTNALHIHEAQLDCDFQKFQLSPQVLAALFSYTKLLPPTIARSDFNFYFFLNKYQKLQFVLRGPPYISYL</sequence>
<dbReference type="STRING" id="192903.SAMN04488513_102241"/>